<protein>
    <submittedName>
        <fullName evidence="6">Transposase</fullName>
    </submittedName>
</protein>
<accession>A0A150F4K3</accession>
<dbReference type="PANTHER" id="PTHR34976:SF2">
    <property type="entry name" value="TYPE VII SECRETION SYSTEM PROTEIN ESSD"/>
    <property type="match status" value="1"/>
</dbReference>
<dbReference type="GO" id="GO:0005576">
    <property type="term" value="C:extracellular region"/>
    <property type="evidence" value="ECO:0007669"/>
    <property type="project" value="UniProtKB-SubCell"/>
</dbReference>
<comment type="caution">
    <text evidence="6">The sequence shown here is derived from an EMBL/GenBank/DDBJ whole genome shotgun (WGS) entry which is preliminary data.</text>
</comment>
<feature type="coiled-coil region" evidence="4">
    <location>
        <begin position="7"/>
        <end position="41"/>
    </location>
</feature>
<dbReference type="Proteomes" id="UP000075430">
    <property type="component" value="Unassembled WGS sequence"/>
</dbReference>
<comment type="similarity">
    <text evidence="3">In the N-terminal section; belongs to the LXG family.</text>
</comment>
<gene>
    <name evidence="6" type="ORF">AXI58_01640</name>
</gene>
<reference evidence="7" key="1">
    <citation type="submission" date="2016-02" db="EMBL/GenBank/DDBJ databases">
        <authorList>
            <person name="Dunlap C."/>
        </authorList>
    </citation>
    <scope>NUCLEOTIDE SEQUENCE [LARGE SCALE GENOMIC DNA]</scope>
    <source>
        <strain evidence="7">NRRL B-41092</strain>
    </source>
</reference>
<evidence type="ECO:0000313" key="7">
    <source>
        <dbReference type="Proteomes" id="UP000075430"/>
    </source>
</evidence>
<feature type="domain" description="LXG" evidence="5">
    <location>
        <begin position="1"/>
        <end position="235"/>
    </location>
</feature>
<dbReference type="STRING" id="1793963.AXI58_01640"/>
<keyword evidence="4" id="KW-0175">Coiled coil</keyword>
<sequence length="622" mass="69039">MSKVFEAHSLIDESAKRKEQYEALEEQLNTLKQAFQGIADLGDDFKGRGADNIKDFFQGQAEIAESWLTLVSSQIAFLKGISGEIKDRKLNDSYAETSFLEHEAANGEAKASEMMSAQKAEADSILSGIRDIIALEPYSLDDFTDDMSKAQNVRLDTVKAIEELDHSLTAEYQNIEALDHAVLNKYSVLMQATSNGKSASPMYFDKKAFHSNEIYKGAIEVEKQGAAYIEAKAQQAEARRLKEKQEAEANKPWYEKTWDGICTFTGEISGYYDYKRAAEGIDPVTGETLSAAERITAGAMAAAGFIPVVGWAGRAFKGGKAIYKTGKTVIAAEHALDAYKIGKSMDILKMTEMGAYGLAASNGFTEAVTGRDMFGNQVSEEKRKQGALEAALNLVGAGALARHARKGIPLSAPPKIQKANNILEQVKQFKVPTNVRVYAEQPVTANGFPIGLPRVRADVEKTAVKDLGIVKMVGGKTPNFSKLHDYVAHNNYYSSKEFRKMIKNAEYFDHGKKHIKAKTDEQAKLFSETGKKQAQYLATVDNRVLEKTVLEKGRIVDEKKGTIYFFHRFEQPVGYDLGKPANWVRAELTSGGKYHGHPMNDDRIKNYLNKMMSREEYIQSRK</sequence>
<name>A0A150F4K3_9BACI</name>
<comment type="subcellular location">
    <subcellularLocation>
        <location evidence="1">Secreted</location>
    </subcellularLocation>
</comment>
<dbReference type="PROSITE" id="PS51756">
    <property type="entry name" value="LXG"/>
    <property type="match status" value="1"/>
</dbReference>
<proteinExistence type="inferred from homology"/>
<evidence type="ECO:0000259" key="5">
    <source>
        <dbReference type="PROSITE" id="PS51756"/>
    </source>
</evidence>
<evidence type="ECO:0000256" key="2">
    <source>
        <dbReference type="ARBA" id="ARBA00022525"/>
    </source>
</evidence>
<evidence type="ECO:0000256" key="1">
    <source>
        <dbReference type="ARBA" id="ARBA00004613"/>
    </source>
</evidence>
<evidence type="ECO:0000256" key="4">
    <source>
        <dbReference type="SAM" id="Coils"/>
    </source>
</evidence>
<organism evidence="6 7">
    <name type="scientific">Bacillus nakamurai</name>
    <dbReference type="NCBI Taxonomy" id="1793963"/>
    <lineage>
        <taxon>Bacteria</taxon>
        <taxon>Bacillati</taxon>
        <taxon>Bacillota</taxon>
        <taxon>Bacilli</taxon>
        <taxon>Bacillales</taxon>
        <taxon>Bacillaceae</taxon>
        <taxon>Bacillus</taxon>
    </lineage>
</organism>
<dbReference type="AlphaFoldDB" id="A0A150F4K3"/>
<dbReference type="InterPro" id="IPR006829">
    <property type="entry name" value="LXG_dom"/>
</dbReference>
<dbReference type="RefSeq" id="WP_061522589.1">
    <property type="nucleotide sequence ID" value="NZ_JARLZY010000023.1"/>
</dbReference>
<keyword evidence="7" id="KW-1185">Reference proteome</keyword>
<dbReference type="Pfam" id="PF14449">
    <property type="entry name" value="PT-TG"/>
    <property type="match status" value="1"/>
</dbReference>
<dbReference type="PANTHER" id="PTHR34976">
    <property type="entry name" value="RIBONUCLEASE YQCG-RELATED"/>
    <property type="match status" value="1"/>
</dbReference>
<dbReference type="InterPro" id="IPR027797">
    <property type="entry name" value="PT-TG_dom"/>
</dbReference>
<dbReference type="EMBL" id="LSBA01000023">
    <property type="protein sequence ID" value="KXZ17121.1"/>
    <property type="molecule type" value="Genomic_DNA"/>
</dbReference>
<evidence type="ECO:0000256" key="3">
    <source>
        <dbReference type="ARBA" id="ARBA00034117"/>
    </source>
</evidence>
<keyword evidence="2" id="KW-0964">Secreted</keyword>
<dbReference type="Pfam" id="PF04740">
    <property type="entry name" value="LXG"/>
    <property type="match status" value="1"/>
</dbReference>
<dbReference type="OrthoDB" id="6636741at2"/>
<evidence type="ECO:0000313" key="6">
    <source>
        <dbReference type="EMBL" id="KXZ17121.1"/>
    </source>
</evidence>
<dbReference type="InterPro" id="IPR051768">
    <property type="entry name" value="Bact_secretion_toxin"/>
</dbReference>